<organism evidence="3">
    <name type="scientific">Timema poppense</name>
    <name type="common">Walking stick</name>
    <dbReference type="NCBI Taxonomy" id="170557"/>
    <lineage>
        <taxon>Eukaryota</taxon>
        <taxon>Metazoa</taxon>
        <taxon>Ecdysozoa</taxon>
        <taxon>Arthropoda</taxon>
        <taxon>Hexapoda</taxon>
        <taxon>Insecta</taxon>
        <taxon>Pterygota</taxon>
        <taxon>Neoptera</taxon>
        <taxon>Polyneoptera</taxon>
        <taxon>Phasmatodea</taxon>
        <taxon>Timematodea</taxon>
        <taxon>Timematoidea</taxon>
        <taxon>Timematidae</taxon>
        <taxon>Timema</taxon>
    </lineage>
</organism>
<dbReference type="InterPro" id="IPR017871">
    <property type="entry name" value="ABC_transporter-like_CS"/>
</dbReference>
<dbReference type="PANTHER" id="PTHR19229">
    <property type="entry name" value="ATP-BINDING CASSETTE TRANSPORTER SUBFAMILY A ABCA"/>
    <property type="match status" value="1"/>
</dbReference>
<dbReference type="Pfam" id="PF00005">
    <property type="entry name" value="ABC_tran"/>
    <property type="match status" value="2"/>
</dbReference>
<dbReference type="PROSITE" id="PS50893">
    <property type="entry name" value="ABC_TRANSPORTER_2"/>
    <property type="match status" value="1"/>
</dbReference>
<dbReference type="PROSITE" id="PS00211">
    <property type="entry name" value="ABC_TRANSPORTER_1"/>
    <property type="match status" value="1"/>
</dbReference>
<dbReference type="GO" id="GO:0016887">
    <property type="term" value="F:ATP hydrolysis activity"/>
    <property type="evidence" value="ECO:0007669"/>
    <property type="project" value="InterPro"/>
</dbReference>
<evidence type="ECO:0000313" key="3">
    <source>
        <dbReference type="EMBL" id="CAD7416433.1"/>
    </source>
</evidence>
<evidence type="ECO:0000259" key="2">
    <source>
        <dbReference type="PROSITE" id="PS50893"/>
    </source>
</evidence>
<dbReference type="Gene3D" id="3.40.50.300">
    <property type="entry name" value="P-loop containing nucleotide triphosphate hydrolases"/>
    <property type="match status" value="1"/>
</dbReference>
<proteinExistence type="predicted"/>
<keyword evidence="1" id="KW-1133">Transmembrane helix</keyword>
<dbReference type="AlphaFoldDB" id="A0A7R9DKK1"/>
<name>A0A7R9DKK1_TIMPO</name>
<feature type="domain" description="ABC transporter" evidence="2">
    <location>
        <begin position="169"/>
        <end position="483"/>
    </location>
</feature>
<feature type="transmembrane region" description="Helical" evidence="1">
    <location>
        <begin position="6"/>
        <end position="26"/>
    </location>
</feature>
<gene>
    <name evidence="3" type="ORF">TPSB3V08_LOCUS11037</name>
</gene>
<keyword evidence="1" id="KW-0812">Transmembrane</keyword>
<dbReference type="GO" id="GO:0005524">
    <property type="term" value="F:ATP binding"/>
    <property type="evidence" value="ECO:0007669"/>
    <property type="project" value="InterPro"/>
</dbReference>
<protein>
    <recommendedName>
        <fullName evidence="2">ABC transporter domain-containing protein</fullName>
    </recommendedName>
</protein>
<dbReference type="GO" id="GO:0005319">
    <property type="term" value="F:lipid transporter activity"/>
    <property type="evidence" value="ECO:0007669"/>
    <property type="project" value="TreeGrafter"/>
</dbReference>
<dbReference type="CDD" id="cd03263">
    <property type="entry name" value="ABC_subfamily_A"/>
    <property type="match status" value="1"/>
</dbReference>
<keyword evidence="1" id="KW-0472">Membrane</keyword>
<evidence type="ECO:0000256" key="1">
    <source>
        <dbReference type="SAM" id="Phobius"/>
    </source>
</evidence>
<accession>A0A7R9DKK1</accession>
<dbReference type="InterPro" id="IPR027417">
    <property type="entry name" value="P-loop_NTPase"/>
</dbReference>
<dbReference type="SUPFAM" id="SSF52540">
    <property type="entry name" value="P-loop containing nucleoside triphosphate hydrolases"/>
    <property type="match status" value="2"/>
</dbReference>
<dbReference type="PANTHER" id="PTHR19229:SF250">
    <property type="entry name" value="ABC TRANSPORTER DOMAIN-CONTAINING PROTEIN-RELATED"/>
    <property type="match status" value="1"/>
</dbReference>
<dbReference type="GO" id="GO:0140359">
    <property type="term" value="F:ABC-type transporter activity"/>
    <property type="evidence" value="ECO:0007669"/>
    <property type="project" value="InterPro"/>
</dbReference>
<dbReference type="GO" id="GO:0016020">
    <property type="term" value="C:membrane"/>
    <property type="evidence" value="ECO:0007669"/>
    <property type="project" value="InterPro"/>
</dbReference>
<dbReference type="EMBL" id="OD011082">
    <property type="protein sequence ID" value="CAD7416433.1"/>
    <property type="molecule type" value="Genomic_DNA"/>
</dbReference>
<dbReference type="InterPro" id="IPR026082">
    <property type="entry name" value="ABCA"/>
</dbReference>
<sequence>MTGSSWFILLLPAKLALSLAVVLWLMSYQLAMVSFSDTKALSSKILTSINPNMALYWGFQVITRHEKEGSSLRWGNIHESPTGHDGEGMLSMLAVLGLLMLDVVVYGVITCYLETVVPGRYGLSKPWYFFCTPSYWKSKDTERGIEHTTTSNGNVKNFETPPDGLEVGIRLKDIRKIFHSFTGRTEKVAIQNVTLDIYKDQITALLGHNGAGKTTTMSILTGGWRLSDVNQVIQPLRHQYWGSRTTTMSILTGGWRLSDAKQLIHPLRHQYMADWGSVIAPTSGSVFINGYNIVHNLAKVRESLGLCPQHNLHFKDLTVKEHLVLFGRMKGLTKQEANSEANDLLNKLNMREKRHNKPHELSGGMKRKVSLGIALVGVSKTSQHPGWILKLEEKFGIYSYPHPTRARYLQICEGRHDMSHLTATVFIKSMRGSRTILITTHFMEEADVLGDRIAIMDHGRVHCYGTSLFLKKLYGAGYHLKLMKHENYNIELVTKLVHEHVPSSTLKSDLGSELWFNLPSDQTAQFPDLFDALERGREEIGVGGLSVAVTTLEEVFLSLYSQKIPRANTALTQAPLWPPMSPKCACTLEDLASVNPVP</sequence>
<dbReference type="InterPro" id="IPR003439">
    <property type="entry name" value="ABC_transporter-like_ATP-bd"/>
</dbReference>
<reference evidence="3" key="1">
    <citation type="submission" date="2020-11" db="EMBL/GenBank/DDBJ databases">
        <authorList>
            <person name="Tran Van P."/>
        </authorList>
    </citation>
    <scope>NUCLEOTIDE SEQUENCE</scope>
</reference>